<evidence type="ECO:0000313" key="1">
    <source>
        <dbReference type="EMBL" id="VDR27063.1"/>
    </source>
</evidence>
<protein>
    <submittedName>
        <fullName evidence="1">Uncharacterized protein</fullName>
    </submittedName>
</protein>
<name>A0A3P8M390_RAOTE</name>
<accession>A0A3P8M390</accession>
<reference evidence="1 2" key="1">
    <citation type="submission" date="2018-12" db="EMBL/GenBank/DDBJ databases">
        <authorList>
            <consortium name="Pathogen Informatics"/>
        </authorList>
    </citation>
    <scope>NUCLEOTIDE SEQUENCE [LARGE SCALE GENOMIC DNA]</scope>
    <source>
        <strain evidence="1 2">NCTC13098</strain>
    </source>
</reference>
<evidence type="ECO:0000313" key="2">
    <source>
        <dbReference type="Proteomes" id="UP000274346"/>
    </source>
</evidence>
<organism evidence="1 2">
    <name type="scientific">Raoultella terrigena</name>
    <name type="common">Klebsiella terrigena</name>
    <dbReference type="NCBI Taxonomy" id="577"/>
    <lineage>
        <taxon>Bacteria</taxon>
        <taxon>Pseudomonadati</taxon>
        <taxon>Pseudomonadota</taxon>
        <taxon>Gammaproteobacteria</taxon>
        <taxon>Enterobacterales</taxon>
        <taxon>Enterobacteriaceae</taxon>
        <taxon>Klebsiella/Raoultella group</taxon>
        <taxon>Raoultella</taxon>
    </lineage>
</organism>
<sequence>MPTAATPLSDRPISARMIRIPCQVVMTVDSRAQQEASTSAVTITFLRPMASEMGPVNSSPTASMAVEIDSEILLLAGEIPNSLDSTGRIGCTQ</sequence>
<dbReference type="Proteomes" id="UP000274346">
    <property type="component" value="Chromosome"/>
</dbReference>
<gene>
    <name evidence="1" type="ORF">NCTC13098_03428</name>
</gene>
<dbReference type="EMBL" id="LR131271">
    <property type="protein sequence ID" value="VDR27063.1"/>
    <property type="molecule type" value="Genomic_DNA"/>
</dbReference>
<dbReference type="KEGG" id="rtg:NCTC13098_03428"/>
<dbReference type="AlphaFoldDB" id="A0A3P8M390"/>
<proteinExistence type="predicted"/>